<dbReference type="Proteomes" id="UP000262524">
    <property type="component" value="Unassembled WGS sequence"/>
</dbReference>
<dbReference type="InterPro" id="IPR029055">
    <property type="entry name" value="Ntn_hydrolases_N"/>
</dbReference>
<dbReference type="EMBL" id="QSOE01000104">
    <property type="protein sequence ID" value="RGI82209.1"/>
    <property type="molecule type" value="Genomic_DNA"/>
</dbReference>
<name>A0A374NDW0_9FIRM</name>
<proteinExistence type="predicted"/>
<keyword evidence="1 3" id="KW-0315">Glutamine amidotransferase</keyword>
<accession>A0A374NDW0</accession>
<dbReference type="PANTHER" id="PTHR42824">
    <property type="entry name" value="GLUTAMINE AMIDOTRANSFERASE"/>
    <property type="match status" value="1"/>
</dbReference>
<evidence type="ECO:0000256" key="1">
    <source>
        <dbReference type="ARBA" id="ARBA00022962"/>
    </source>
</evidence>
<dbReference type="AlphaFoldDB" id="A0A374NDW0"/>
<evidence type="ECO:0000313" key="3">
    <source>
        <dbReference type="EMBL" id="RGI82209.1"/>
    </source>
</evidence>
<gene>
    <name evidence="3" type="ORF">DXD91_12335</name>
</gene>
<sequence>MRKKIKIAQNGHNTIYEERRKSMCELFGVDSAKKIPLNELLREFFSDGTEHPHGWGMAFFYGNAVSLEKQPQSAVTSNYLKQRLRAKIETDKMIAHIRLATRGTMDYENTHPFVMRDNYDRTWTLAHNGTIFESEVLEPFVAAEDGDTDSERILCYIIDQVNAAQDEKGAALTKEERFVLLNRIILEIAPENKLNLLIFDGEIMYVHTNYKDSLYRCRKDTAIVMATRPLDRDKWKNVPMNQLLAYEDGKLIYTGTKHEYEFVDSEEKMHMLFLDFANL</sequence>
<dbReference type="InterPro" id="IPR017932">
    <property type="entry name" value="GATase_2_dom"/>
</dbReference>
<comment type="caution">
    <text evidence="3">The sequence shown here is derived from an EMBL/GenBank/DDBJ whole genome shotgun (WGS) entry which is preliminary data.</text>
</comment>
<protein>
    <submittedName>
        <fullName evidence="3">Class II glutamine amidotransferase</fullName>
    </submittedName>
</protein>
<evidence type="ECO:0000313" key="4">
    <source>
        <dbReference type="Proteomes" id="UP000262524"/>
    </source>
</evidence>
<organism evidence="3 4">
    <name type="scientific">Anaerobutyricum hallii</name>
    <dbReference type="NCBI Taxonomy" id="39488"/>
    <lineage>
        <taxon>Bacteria</taxon>
        <taxon>Bacillati</taxon>
        <taxon>Bacillota</taxon>
        <taxon>Clostridia</taxon>
        <taxon>Lachnospirales</taxon>
        <taxon>Lachnospiraceae</taxon>
        <taxon>Anaerobutyricum</taxon>
    </lineage>
</organism>
<dbReference type="PANTHER" id="PTHR42824:SF1">
    <property type="entry name" value="GLUTAMINE AMIDOTRANSFERASE YAFJ-RELATED"/>
    <property type="match status" value="1"/>
</dbReference>
<feature type="domain" description="Glutamine amidotransferase type-2" evidence="2">
    <location>
        <begin position="24"/>
        <end position="279"/>
    </location>
</feature>
<dbReference type="InterPro" id="IPR026869">
    <property type="entry name" value="EgtC-like"/>
</dbReference>
<dbReference type="CDD" id="cd01908">
    <property type="entry name" value="YafJ"/>
    <property type="match status" value="1"/>
</dbReference>
<dbReference type="Gene3D" id="3.60.20.10">
    <property type="entry name" value="Glutamine Phosphoribosylpyrophosphate, subunit 1, domain 1"/>
    <property type="match status" value="1"/>
</dbReference>
<dbReference type="PROSITE" id="PS51278">
    <property type="entry name" value="GATASE_TYPE_2"/>
    <property type="match status" value="1"/>
</dbReference>
<keyword evidence="3" id="KW-0808">Transferase</keyword>
<evidence type="ECO:0000259" key="2">
    <source>
        <dbReference type="PROSITE" id="PS51278"/>
    </source>
</evidence>
<dbReference type="GO" id="GO:0016740">
    <property type="term" value="F:transferase activity"/>
    <property type="evidence" value="ECO:0007669"/>
    <property type="project" value="UniProtKB-KW"/>
</dbReference>
<reference evidence="3 4" key="1">
    <citation type="submission" date="2018-08" db="EMBL/GenBank/DDBJ databases">
        <title>A genome reference for cultivated species of the human gut microbiota.</title>
        <authorList>
            <person name="Zou Y."/>
            <person name="Xue W."/>
            <person name="Luo G."/>
        </authorList>
    </citation>
    <scope>NUCLEOTIDE SEQUENCE [LARGE SCALE GENOMIC DNA]</scope>
    <source>
        <strain evidence="3 4">TM10-1AC</strain>
    </source>
</reference>
<dbReference type="SUPFAM" id="SSF56235">
    <property type="entry name" value="N-terminal nucleophile aminohydrolases (Ntn hydrolases)"/>
    <property type="match status" value="1"/>
</dbReference>
<dbReference type="Pfam" id="PF13230">
    <property type="entry name" value="GATase_4"/>
    <property type="match status" value="1"/>
</dbReference>